<dbReference type="KEGG" id="nhu:H0264_19015"/>
<keyword evidence="1" id="KW-0472">Membrane</keyword>
<accession>A0A7D6VH84</accession>
<keyword evidence="1" id="KW-1133">Transmembrane helix</keyword>
<dbReference type="AlphaFoldDB" id="A0A7D6VH84"/>
<keyword evidence="3" id="KW-1185">Reference proteome</keyword>
<organism evidence="2 3">
    <name type="scientific">Nocardia huaxiensis</name>
    <dbReference type="NCBI Taxonomy" id="2755382"/>
    <lineage>
        <taxon>Bacteria</taxon>
        <taxon>Bacillati</taxon>
        <taxon>Actinomycetota</taxon>
        <taxon>Actinomycetes</taxon>
        <taxon>Mycobacteriales</taxon>
        <taxon>Nocardiaceae</taxon>
        <taxon>Nocardia</taxon>
    </lineage>
</organism>
<reference evidence="2 3" key="1">
    <citation type="submission" date="2020-07" db="EMBL/GenBank/DDBJ databases">
        <authorList>
            <person name="Zhuang K."/>
            <person name="Ran Y."/>
        </authorList>
    </citation>
    <scope>NUCLEOTIDE SEQUENCE [LARGE SCALE GENOMIC DNA]</scope>
    <source>
        <strain evidence="2 3">WCH-YHL-001</strain>
    </source>
</reference>
<dbReference type="EMBL" id="CP059399">
    <property type="protein sequence ID" value="QLY34502.1"/>
    <property type="molecule type" value="Genomic_DNA"/>
</dbReference>
<proteinExistence type="predicted"/>
<dbReference type="Proteomes" id="UP000515512">
    <property type="component" value="Chromosome"/>
</dbReference>
<evidence type="ECO:0008006" key="4">
    <source>
        <dbReference type="Google" id="ProtNLM"/>
    </source>
</evidence>
<keyword evidence="1" id="KW-0812">Transmembrane</keyword>
<gene>
    <name evidence="2" type="ORF">H0264_19015</name>
</gene>
<name>A0A7D6VH84_9NOCA</name>
<evidence type="ECO:0000256" key="1">
    <source>
        <dbReference type="SAM" id="Phobius"/>
    </source>
</evidence>
<evidence type="ECO:0000313" key="3">
    <source>
        <dbReference type="Proteomes" id="UP000515512"/>
    </source>
</evidence>
<evidence type="ECO:0000313" key="2">
    <source>
        <dbReference type="EMBL" id="QLY34502.1"/>
    </source>
</evidence>
<sequence length="167" mass="17466">MSTLAWSVALAAVTVIAIVLGVLLLNARGEISDRDALAADHLHAEQVASDYAVGAATVNYADFASWVGRLKANTAPALANKFDSTASSLQQILDPLKWSSTASPISAKVVSETDGVYKVNVFVNVTSTNAQNPEGGQTTVTYSVTVDRNADWKITDVGGMDGALPLK</sequence>
<feature type="transmembrane region" description="Helical" evidence="1">
    <location>
        <begin position="6"/>
        <end position="25"/>
    </location>
</feature>
<protein>
    <recommendedName>
        <fullName evidence="4">Mce-associated membrane protein</fullName>
    </recommendedName>
</protein>